<evidence type="ECO:0000256" key="2">
    <source>
        <dbReference type="SAM" id="Phobius"/>
    </source>
</evidence>
<accession>A0A6P6RYB5</accession>
<evidence type="ECO:0000256" key="1">
    <source>
        <dbReference type="SAM" id="MobiDB-lite"/>
    </source>
</evidence>
<proteinExistence type="predicted"/>
<gene>
    <name evidence="4" type="primary">LOC113147227</name>
</gene>
<dbReference type="AlphaFoldDB" id="A0A6P6RYB5"/>
<evidence type="ECO:0000313" key="4">
    <source>
        <dbReference type="RefSeq" id="XP_026192873.1"/>
    </source>
</evidence>
<dbReference type="Proteomes" id="UP000515125">
    <property type="component" value="Unplaced"/>
</dbReference>
<sequence length="431" mass="42650">MISRGEAALGSKVPLATPASSADAAARAPASADTAEKAALAALPPHWLPWPWLLQQHPDACVAAVLTAQGFGAVWGGIKADGPLGRTKTLRRGLTLLATASAAAAAIFLVILRHARQTSDLTQAAAGEGGYLTAAGAAAAGEGGYLTAAGGDLTGAALGNDLTAGAAALGGDLTAGAAARAGDWVFQDSVAGGFVDEATGAIKAWLYRFAVSPYASVAVLCVLLAAAVGSGCTILSTLCLCFEEPELSGGTRRALLARGFLLGQRRPAAAGAGGGPPSPRFEGEGAPQSLAARGASAAAARHGSIPETAAAPLPTPRFSWIAVRPFVLLVAAEAAAREPLRAEAEAEGPFETPSEARGRGDASEGAQRAAARTSQGMAAEGRAPPRAGGEGEAAAAAVATAAARCTSSRRAACRAACWRAAADAAARLLLA</sequence>
<dbReference type="GeneID" id="113147227"/>
<feature type="transmembrane region" description="Helical" evidence="2">
    <location>
        <begin position="94"/>
        <end position="112"/>
    </location>
</feature>
<name>A0A6P6RYB5_9EIME</name>
<evidence type="ECO:0000313" key="3">
    <source>
        <dbReference type="Proteomes" id="UP000515125"/>
    </source>
</evidence>
<protein>
    <submittedName>
        <fullName evidence="4">Spidroin-1-like</fullName>
    </submittedName>
</protein>
<reference evidence="4" key="1">
    <citation type="submission" date="2025-08" db="UniProtKB">
        <authorList>
            <consortium name="RefSeq"/>
        </authorList>
    </citation>
    <scope>IDENTIFICATION</scope>
</reference>
<organism evidence="3 4">
    <name type="scientific">Cyclospora cayetanensis</name>
    <dbReference type="NCBI Taxonomy" id="88456"/>
    <lineage>
        <taxon>Eukaryota</taxon>
        <taxon>Sar</taxon>
        <taxon>Alveolata</taxon>
        <taxon>Apicomplexa</taxon>
        <taxon>Conoidasida</taxon>
        <taxon>Coccidia</taxon>
        <taxon>Eucoccidiorida</taxon>
        <taxon>Eimeriorina</taxon>
        <taxon>Eimeriidae</taxon>
        <taxon>Cyclospora</taxon>
    </lineage>
</organism>
<keyword evidence="2" id="KW-1133">Transmembrane helix</keyword>
<keyword evidence="2" id="KW-0472">Membrane</keyword>
<keyword evidence="2" id="KW-0812">Transmembrane</keyword>
<feature type="compositionally biased region" description="Low complexity" evidence="1">
    <location>
        <begin position="378"/>
        <end position="391"/>
    </location>
</feature>
<dbReference type="RefSeq" id="XP_026192873.1">
    <property type="nucleotide sequence ID" value="XM_026337088.1"/>
</dbReference>
<feature type="region of interest" description="Disordered" evidence="1">
    <location>
        <begin position="341"/>
        <end position="391"/>
    </location>
</feature>
<feature type="region of interest" description="Disordered" evidence="1">
    <location>
        <begin position="268"/>
        <end position="297"/>
    </location>
</feature>
<feature type="transmembrane region" description="Helical" evidence="2">
    <location>
        <begin position="214"/>
        <end position="242"/>
    </location>
</feature>
<keyword evidence="3" id="KW-1185">Reference proteome</keyword>